<protein>
    <submittedName>
        <fullName evidence="1">Uncharacterized protein</fullName>
    </submittedName>
</protein>
<organism evidence="1">
    <name type="scientific">Arundo donax</name>
    <name type="common">Giant reed</name>
    <name type="synonym">Donax arundinaceus</name>
    <dbReference type="NCBI Taxonomy" id="35708"/>
    <lineage>
        <taxon>Eukaryota</taxon>
        <taxon>Viridiplantae</taxon>
        <taxon>Streptophyta</taxon>
        <taxon>Embryophyta</taxon>
        <taxon>Tracheophyta</taxon>
        <taxon>Spermatophyta</taxon>
        <taxon>Magnoliopsida</taxon>
        <taxon>Liliopsida</taxon>
        <taxon>Poales</taxon>
        <taxon>Poaceae</taxon>
        <taxon>PACMAD clade</taxon>
        <taxon>Arundinoideae</taxon>
        <taxon>Arundineae</taxon>
        <taxon>Arundo</taxon>
    </lineage>
</organism>
<reference evidence="1" key="2">
    <citation type="journal article" date="2015" name="Data Brief">
        <title>Shoot transcriptome of the giant reed, Arundo donax.</title>
        <authorList>
            <person name="Barrero R.A."/>
            <person name="Guerrero F.D."/>
            <person name="Moolhuijzen P."/>
            <person name="Goolsby J.A."/>
            <person name="Tidwell J."/>
            <person name="Bellgard S.E."/>
            <person name="Bellgard M.I."/>
        </authorList>
    </citation>
    <scope>NUCLEOTIDE SEQUENCE</scope>
    <source>
        <tissue evidence="1">Shoot tissue taken approximately 20 cm above the soil surface</tissue>
    </source>
</reference>
<dbReference type="AlphaFoldDB" id="A0A0A9BUP4"/>
<name>A0A0A9BUP4_ARUDO</name>
<accession>A0A0A9BUP4</accession>
<evidence type="ECO:0000313" key="1">
    <source>
        <dbReference type="EMBL" id="JAD62977.1"/>
    </source>
</evidence>
<sequence length="29" mass="3361">MRPASFPLITANELKAVTIEKRTRIDLLY</sequence>
<reference evidence="1" key="1">
    <citation type="submission" date="2014-09" db="EMBL/GenBank/DDBJ databases">
        <authorList>
            <person name="Magalhaes I.L.F."/>
            <person name="Oliveira U."/>
            <person name="Santos F.R."/>
            <person name="Vidigal T.H.D.A."/>
            <person name="Brescovit A.D."/>
            <person name="Santos A.J."/>
        </authorList>
    </citation>
    <scope>NUCLEOTIDE SEQUENCE</scope>
    <source>
        <tissue evidence="1">Shoot tissue taken approximately 20 cm above the soil surface</tissue>
    </source>
</reference>
<proteinExistence type="predicted"/>
<dbReference type="EMBL" id="GBRH01234918">
    <property type="protein sequence ID" value="JAD62977.1"/>
    <property type="molecule type" value="Transcribed_RNA"/>
</dbReference>